<protein>
    <recommendedName>
        <fullName evidence="10">Amino acid transporter transmembrane domain-containing protein</fullName>
    </recommendedName>
</protein>
<evidence type="ECO:0000259" key="10">
    <source>
        <dbReference type="Pfam" id="PF01490"/>
    </source>
</evidence>
<keyword evidence="6" id="KW-0029">Amino-acid transport</keyword>
<dbReference type="OrthoDB" id="438545at2759"/>
<dbReference type="GO" id="GO:0015189">
    <property type="term" value="F:L-lysine transmembrane transporter activity"/>
    <property type="evidence" value="ECO:0007669"/>
    <property type="project" value="TreeGrafter"/>
</dbReference>
<keyword evidence="3" id="KW-0813">Transport</keyword>
<evidence type="ECO:0000256" key="9">
    <source>
        <dbReference type="SAM" id="Phobius"/>
    </source>
</evidence>
<feature type="transmembrane region" description="Helical" evidence="9">
    <location>
        <begin position="379"/>
        <end position="398"/>
    </location>
</feature>
<feature type="domain" description="Amino acid transporter transmembrane" evidence="10">
    <location>
        <begin position="47"/>
        <end position="459"/>
    </location>
</feature>
<evidence type="ECO:0000256" key="7">
    <source>
        <dbReference type="ARBA" id="ARBA00022989"/>
    </source>
</evidence>
<evidence type="ECO:0000256" key="3">
    <source>
        <dbReference type="ARBA" id="ARBA00022448"/>
    </source>
</evidence>
<feature type="transmembrane region" description="Helical" evidence="9">
    <location>
        <begin position="250"/>
        <end position="269"/>
    </location>
</feature>
<dbReference type="GO" id="GO:0005313">
    <property type="term" value="F:L-glutamate transmembrane transporter activity"/>
    <property type="evidence" value="ECO:0007669"/>
    <property type="project" value="TreeGrafter"/>
</dbReference>
<dbReference type="PANTHER" id="PTHR22950">
    <property type="entry name" value="AMINO ACID TRANSPORTER"/>
    <property type="match status" value="1"/>
</dbReference>
<keyword evidence="4" id="KW-0926">Vacuole</keyword>
<name>A0A0L0FF18_9EUKA</name>
<comment type="similarity">
    <text evidence="2">Belongs to the amino acid/polyamine transporter 2 family.</text>
</comment>
<keyword evidence="8 9" id="KW-0472">Membrane</keyword>
<evidence type="ECO:0000256" key="6">
    <source>
        <dbReference type="ARBA" id="ARBA00022970"/>
    </source>
</evidence>
<accession>A0A0L0FF18</accession>
<dbReference type="GeneID" id="25913325"/>
<evidence type="ECO:0000313" key="11">
    <source>
        <dbReference type="EMBL" id="KNC74638.1"/>
    </source>
</evidence>
<dbReference type="Proteomes" id="UP000054560">
    <property type="component" value="Unassembled WGS sequence"/>
</dbReference>
<dbReference type="GO" id="GO:0061459">
    <property type="term" value="F:L-arginine transmembrane transporter activity"/>
    <property type="evidence" value="ECO:0007669"/>
    <property type="project" value="TreeGrafter"/>
</dbReference>
<sequence length="462" mass="50371">MAVTNIEIDESQVKLESNKSKPQDVNGDTLSIQSAGADALNTEITHGSGILGTVMNMTNTIIGSGILSIPYSTAQVGWVLALVIMFFGATLTMFGLHLLNIIADRMGGRKTSFGDACRQSYPWLVLVADLLVFFTLWAVAVIYMTIASGILPDVMRAFIGDDVSADVFYLQTWFWLLICWGCFAAPLSMLKSLWFLAYTSMAAVICVLWTAFVVFAYSVNIFDPCEGKSINCQDGDVEAVMWDFGAIMRAFPVFVLGFCVGPVLFNIYNAMDRQTTKRMDISAGCTISLVTALYVIISICGYFTYGANVGSNILDSYPISVPASIARLGTAFVVTVSYPLLFHASRDSIIHACGTVVVMCGKKEQGIALTDSSTKSGNIMFYIMAIILNIVAFAFAYFQIDINMLLSITGAIGTVNLSFTLPAAIYWKMFEEDGMSLLRILCIPFGIFGVVAMCISVWANFF</sequence>
<feature type="transmembrane region" description="Helical" evidence="9">
    <location>
        <begin position="194"/>
        <end position="219"/>
    </location>
</feature>
<feature type="transmembrane region" description="Helical" evidence="9">
    <location>
        <begin position="78"/>
        <end position="102"/>
    </location>
</feature>
<evidence type="ECO:0000256" key="4">
    <source>
        <dbReference type="ARBA" id="ARBA00022554"/>
    </source>
</evidence>
<dbReference type="GO" id="GO:0005774">
    <property type="term" value="C:vacuolar membrane"/>
    <property type="evidence" value="ECO:0007669"/>
    <property type="project" value="UniProtKB-SubCell"/>
</dbReference>
<dbReference type="PANTHER" id="PTHR22950:SF678">
    <property type="entry name" value="VACUOLAR AMINO ACID TRANSPORTER 5-RELATED"/>
    <property type="match status" value="1"/>
</dbReference>
<comment type="subcellular location">
    <subcellularLocation>
        <location evidence="1">Vacuole membrane</location>
        <topology evidence="1">Multi-pass membrane protein</topology>
    </subcellularLocation>
</comment>
<dbReference type="AlphaFoldDB" id="A0A0L0FF18"/>
<feature type="transmembrane region" description="Helical" evidence="9">
    <location>
        <begin position="167"/>
        <end position="187"/>
    </location>
</feature>
<feature type="transmembrane region" description="Helical" evidence="9">
    <location>
        <begin position="281"/>
        <end position="305"/>
    </location>
</feature>
<keyword evidence="12" id="KW-1185">Reference proteome</keyword>
<proteinExistence type="inferred from homology"/>
<dbReference type="eggNOG" id="KOG1305">
    <property type="taxonomic scope" value="Eukaryota"/>
</dbReference>
<dbReference type="EMBL" id="KQ244218">
    <property type="protein sequence ID" value="KNC74638.1"/>
    <property type="molecule type" value="Genomic_DNA"/>
</dbReference>
<dbReference type="GO" id="GO:0005290">
    <property type="term" value="F:L-histidine transmembrane transporter activity"/>
    <property type="evidence" value="ECO:0007669"/>
    <property type="project" value="TreeGrafter"/>
</dbReference>
<keyword evidence="5 9" id="KW-0812">Transmembrane</keyword>
<evidence type="ECO:0000313" key="12">
    <source>
        <dbReference type="Proteomes" id="UP000054560"/>
    </source>
</evidence>
<feature type="transmembrane region" description="Helical" evidence="9">
    <location>
        <begin position="437"/>
        <end position="459"/>
    </location>
</feature>
<dbReference type="RefSeq" id="XP_014148540.1">
    <property type="nucleotide sequence ID" value="XM_014293065.1"/>
</dbReference>
<organism evidence="11 12">
    <name type="scientific">Sphaeroforma arctica JP610</name>
    <dbReference type="NCBI Taxonomy" id="667725"/>
    <lineage>
        <taxon>Eukaryota</taxon>
        <taxon>Ichthyosporea</taxon>
        <taxon>Ichthyophonida</taxon>
        <taxon>Sphaeroforma</taxon>
    </lineage>
</organism>
<feature type="transmembrane region" description="Helical" evidence="9">
    <location>
        <begin position="123"/>
        <end position="147"/>
    </location>
</feature>
<dbReference type="GO" id="GO:0005302">
    <property type="term" value="F:L-tyrosine transmembrane transporter activity"/>
    <property type="evidence" value="ECO:0007669"/>
    <property type="project" value="TreeGrafter"/>
</dbReference>
<dbReference type="InterPro" id="IPR013057">
    <property type="entry name" value="AA_transpt_TM"/>
</dbReference>
<dbReference type="GO" id="GO:0015194">
    <property type="term" value="F:L-serine transmembrane transporter activity"/>
    <property type="evidence" value="ECO:0007669"/>
    <property type="project" value="TreeGrafter"/>
</dbReference>
<evidence type="ECO:0000256" key="2">
    <source>
        <dbReference type="ARBA" id="ARBA00008066"/>
    </source>
</evidence>
<reference evidence="11 12" key="1">
    <citation type="submission" date="2011-02" db="EMBL/GenBank/DDBJ databases">
        <title>The Genome Sequence of Sphaeroforma arctica JP610.</title>
        <authorList>
            <consortium name="The Broad Institute Genome Sequencing Platform"/>
            <person name="Russ C."/>
            <person name="Cuomo C."/>
            <person name="Young S.K."/>
            <person name="Zeng Q."/>
            <person name="Gargeya S."/>
            <person name="Alvarado L."/>
            <person name="Berlin A."/>
            <person name="Chapman S.B."/>
            <person name="Chen Z."/>
            <person name="Freedman E."/>
            <person name="Gellesch M."/>
            <person name="Goldberg J."/>
            <person name="Griggs A."/>
            <person name="Gujja S."/>
            <person name="Heilman E."/>
            <person name="Heiman D."/>
            <person name="Howarth C."/>
            <person name="Mehta T."/>
            <person name="Neiman D."/>
            <person name="Pearson M."/>
            <person name="Roberts A."/>
            <person name="Saif S."/>
            <person name="Shea T."/>
            <person name="Shenoy N."/>
            <person name="Sisk P."/>
            <person name="Stolte C."/>
            <person name="Sykes S."/>
            <person name="White J."/>
            <person name="Yandava C."/>
            <person name="Burger G."/>
            <person name="Gray M.W."/>
            <person name="Holland P.W.H."/>
            <person name="King N."/>
            <person name="Lang F.B.F."/>
            <person name="Roger A.J."/>
            <person name="Ruiz-Trillo I."/>
            <person name="Haas B."/>
            <person name="Nusbaum C."/>
            <person name="Birren B."/>
        </authorList>
    </citation>
    <scope>NUCLEOTIDE SEQUENCE [LARGE SCALE GENOMIC DNA]</scope>
    <source>
        <strain evidence="11 12">JP610</strain>
    </source>
</reference>
<evidence type="ECO:0000256" key="1">
    <source>
        <dbReference type="ARBA" id="ARBA00004128"/>
    </source>
</evidence>
<evidence type="ECO:0000256" key="5">
    <source>
        <dbReference type="ARBA" id="ARBA00022692"/>
    </source>
</evidence>
<keyword evidence="7 9" id="KW-1133">Transmembrane helix</keyword>
<dbReference type="STRING" id="667725.A0A0L0FF18"/>
<dbReference type="Pfam" id="PF01490">
    <property type="entry name" value="Aa_trans"/>
    <property type="match status" value="1"/>
</dbReference>
<feature type="transmembrane region" description="Helical" evidence="9">
    <location>
        <begin position="404"/>
        <end position="425"/>
    </location>
</feature>
<gene>
    <name evidence="11" type="ORF">SARC_12821</name>
</gene>
<evidence type="ECO:0000256" key="8">
    <source>
        <dbReference type="ARBA" id="ARBA00023136"/>
    </source>
</evidence>